<dbReference type="EMBL" id="JAJPWV010000001">
    <property type="protein sequence ID" value="MCD8739344.1"/>
    <property type="molecule type" value="Genomic_DNA"/>
</dbReference>
<comment type="caution">
    <text evidence="2">The sequence shown here is derived from an EMBL/GenBank/DDBJ whole genome shotgun (WGS) entry which is preliminary data.</text>
</comment>
<evidence type="ECO:0000313" key="2">
    <source>
        <dbReference type="EMBL" id="MCD8739344.1"/>
    </source>
</evidence>
<keyword evidence="3" id="KW-1185">Reference proteome</keyword>
<name>A0ABS8U0Q8_9SPHI</name>
<evidence type="ECO:0000256" key="1">
    <source>
        <dbReference type="SAM" id="Phobius"/>
    </source>
</evidence>
<keyword evidence="1" id="KW-0812">Transmembrane</keyword>
<proteinExistence type="predicted"/>
<dbReference type="Proteomes" id="UP001199919">
    <property type="component" value="Unassembled WGS sequence"/>
</dbReference>
<keyword evidence="1" id="KW-0472">Membrane</keyword>
<gene>
    <name evidence="2" type="ORF">LT679_01910</name>
</gene>
<reference evidence="2 3" key="1">
    <citation type="submission" date="2021-12" db="EMBL/GenBank/DDBJ databases">
        <title>Mucilaginibacter roseus genome.</title>
        <authorList>
            <person name="Ferreira J.R."/>
            <person name="Newman J.D."/>
        </authorList>
    </citation>
    <scope>NUCLEOTIDE SEQUENCE [LARGE SCALE GENOMIC DNA]</scope>
    <source>
        <strain evidence="2 3">LMG 28454</strain>
    </source>
</reference>
<feature type="transmembrane region" description="Helical" evidence="1">
    <location>
        <begin position="12"/>
        <end position="32"/>
    </location>
</feature>
<keyword evidence="1" id="KW-1133">Transmembrane helix</keyword>
<organism evidence="2 3">
    <name type="scientific">Mucilaginibacter roseus</name>
    <dbReference type="NCBI Taxonomy" id="1528868"/>
    <lineage>
        <taxon>Bacteria</taxon>
        <taxon>Pseudomonadati</taxon>
        <taxon>Bacteroidota</taxon>
        <taxon>Sphingobacteriia</taxon>
        <taxon>Sphingobacteriales</taxon>
        <taxon>Sphingobacteriaceae</taxon>
        <taxon>Mucilaginibacter</taxon>
    </lineage>
</organism>
<accession>A0ABS8U0Q8</accession>
<dbReference type="RefSeq" id="WP_232175220.1">
    <property type="nucleotide sequence ID" value="NZ_JAJPWV010000001.1"/>
</dbReference>
<protein>
    <submittedName>
        <fullName evidence="2">Uncharacterized protein</fullName>
    </submittedName>
</protein>
<sequence length="168" mass="18812">MLDTISWQQYLTAVILLSFAWYAYISITYYRAELLTLLKIKPQTNATTPPVASVTPSVMGQVKHDDATSTVDAQTLLFSESEIPDEVSDQTVPKGPGDDLIAEAETLITAYEDVPDKIEFLSMLKLLIDKYEACFDEMDLPSVAKQIKSFAQSRLPFTVTETEWPSIH</sequence>
<evidence type="ECO:0000313" key="3">
    <source>
        <dbReference type="Proteomes" id="UP001199919"/>
    </source>
</evidence>